<reference evidence="1" key="1">
    <citation type="submission" date="2020-03" db="EMBL/GenBank/DDBJ databases">
        <title>Spirochaetal bacteria isolated from arthropods constitute a novel genus Entomospira genus novum within the order Spirochaetales.</title>
        <authorList>
            <person name="Grana-Miraglia L."/>
            <person name="Sikutova S."/>
            <person name="Fingerle V."/>
            <person name="Sing A."/>
            <person name="Castillo-Ramirez S."/>
            <person name="Margos G."/>
            <person name="Rudolf I."/>
        </authorList>
    </citation>
    <scope>NUCLEOTIDE SEQUENCE</scope>
    <source>
        <strain evidence="1">BR208</strain>
    </source>
</reference>
<accession>A0A968KSA1</accession>
<organism evidence="1 2">
    <name type="scientific">Entomospira nematocerorum</name>
    <dbReference type="NCBI Taxonomy" id="2719987"/>
    <lineage>
        <taxon>Bacteria</taxon>
        <taxon>Pseudomonadati</taxon>
        <taxon>Spirochaetota</taxon>
        <taxon>Spirochaetia</taxon>
        <taxon>Spirochaetales</taxon>
        <taxon>Spirochaetaceae</taxon>
        <taxon>Entomospira</taxon>
    </lineage>
</organism>
<dbReference type="Proteomes" id="UP000752013">
    <property type="component" value="Unassembled WGS sequence"/>
</dbReference>
<dbReference type="AlphaFoldDB" id="A0A968KSA1"/>
<protein>
    <submittedName>
        <fullName evidence="1">Uncharacterized protein</fullName>
    </submittedName>
</protein>
<dbReference type="RefSeq" id="WP_167702806.1">
    <property type="nucleotide sequence ID" value="NZ_JAATLK010000001.1"/>
</dbReference>
<evidence type="ECO:0000313" key="2">
    <source>
        <dbReference type="Proteomes" id="UP000752013"/>
    </source>
</evidence>
<name>A0A968KSA1_9SPIO</name>
<keyword evidence="2" id="KW-1185">Reference proteome</keyword>
<proteinExistence type="predicted"/>
<dbReference type="EMBL" id="JAATLK010000001">
    <property type="protein sequence ID" value="NIZ46335.1"/>
    <property type="molecule type" value="Genomic_DNA"/>
</dbReference>
<sequence length="214" mass="25024">MRQSFSHHKSSDWAILLQSQRNNYHIHLTLLTKTYGMQKNYISLSTHVNPWQSLKPASLIHAFLHMRGNGSVQIGDIIESHPFLYIQHDLSRFSRFAFWSESLILSMNSGNDIHAFLLIYSFIQWLNIESIPPTHLDSLFLYYFLLINGSLPENLRTLPSMAYLKSISIHELQQYLCTIADDNSLYRHLLQLYQAYMPVIPKSFQQVKAYDVFI</sequence>
<evidence type="ECO:0000313" key="1">
    <source>
        <dbReference type="EMBL" id="NIZ46335.1"/>
    </source>
</evidence>
<comment type="caution">
    <text evidence="1">The sequence shown here is derived from an EMBL/GenBank/DDBJ whole genome shotgun (WGS) entry which is preliminary data.</text>
</comment>
<gene>
    <name evidence="1" type="ORF">HCT46_00135</name>
</gene>